<dbReference type="Gene3D" id="1.20.1270.220">
    <property type="match status" value="1"/>
</dbReference>
<dbReference type="InterPro" id="IPR038336">
    <property type="entry name" value="NET_sf"/>
</dbReference>
<dbReference type="InParanoid" id="A0A059BNE8"/>
<protein>
    <recommendedName>
        <fullName evidence="1">NET domain-containing protein</fullName>
    </recommendedName>
</protein>
<dbReference type="AlphaFoldDB" id="A0A059BNE8"/>
<dbReference type="Gramene" id="KCW67752">
    <property type="protein sequence ID" value="KCW67752"/>
    <property type="gene ID" value="EUGRSUZ_F01485"/>
</dbReference>
<name>A0A059BNE8_EUCGR</name>
<sequence>MTHREKIQLHKLIQNLPRDNLVQVVGVLRRSDSSKTNLCDDITIDLEKEVRPVLRHETLWRLYYYVRAVEKARKLSAIQDAQINLNAKV</sequence>
<reference evidence="2" key="1">
    <citation type="submission" date="2013-07" db="EMBL/GenBank/DDBJ databases">
        <title>The genome of Eucalyptus grandis.</title>
        <authorList>
            <person name="Schmutz J."/>
            <person name="Hayes R."/>
            <person name="Myburg A."/>
            <person name="Tuskan G."/>
            <person name="Grattapaglia D."/>
            <person name="Rokhsar D.S."/>
        </authorList>
    </citation>
    <scope>NUCLEOTIDE SEQUENCE</scope>
    <source>
        <tissue evidence="2">Leaf extractions</tissue>
    </source>
</reference>
<organism evidence="2">
    <name type="scientific">Eucalyptus grandis</name>
    <name type="common">Flooded gum</name>
    <dbReference type="NCBI Taxonomy" id="71139"/>
    <lineage>
        <taxon>Eukaryota</taxon>
        <taxon>Viridiplantae</taxon>
        <taxon>Streptophyta</taxon>
        <taxon>Embryophyta</taxon>
        <taxon>Tracheophyta</taxon>
        <taxon>Spermatophyta</taxon>
        <taxon>Magnoliopsida</taxon>
        <taxon>eudicotyledons</taxon>
        <taxon>Gunneridae</taxon>
        <taxon>Pentapetalae</taxon>
        <taxon>rosids</taxon>
        <taxon>malvids</taxon>
        <taxon>Myrtales</taxon>
        <taxon>Myrtaceae</taxon>
        <taxon>Myrtoideae</taxon>
        <taxon>Eucalypteae</taxon>
        <taxon>Eucalyptus</taxon>
    </lineage>
</organism>
<proteinExistence type="predicted"/>
<gene>
    <name evidence="2" type="ORF">EUGRSUZ_F01485</name>
</gene>
<accession>A0A059BNE8</accession>
<dbReference type="EMBL" id="KK198758">
    <property type="protein sequence ID" value="KCW67752.1"/>
    <property type="molecule type" value="Genomic_DNA"/>
</dbReference>
<dbReference type="InterPro" id="IPR027353">
    <property type="entry name" value="NET_dom"/>
</dbReference>
<dbReference type="OMA" id="MTHREKI"/>
<feature type="domain" description="NET" evidence="1">
    <location>
        <begin position="1"/>
        <end position="67"/>
    </location>
</feature>
<evidence type="ECO:0000313" key="2">
    <source>
        <dbReference type="EMBL" id="KCW67752.1"/>
    </source>
</evidence>
<dbReference type="Pfam" id="PF17035">
    <property type="entry name" value="BET"/>
    <property type="match status" value="1"/>
</dbReference>
<evidence type="ECO:0000259" key="1">
    <source>
        <dbReference type="Pfam" id="PF17035"/>
    </source>
</evidence>